<keyword evidence="2" id="KW-1185">Reference proteome</keyword>
<accession>A0A9W4T8V6</accession>
<dbReference type="AlphaFoldDB" id="A0A9W4T8V6"/>
<protein>
    <submittedName>
        <fullName evidence="1">12302_t:CDS:1</fullName>
    </submittedName>
</protein>
<feature type="non-terminal residue" evidence="1">
    <location>
        <position position="49"/>
    </location>
</feature>
<reference evidence="1" key="1">
    <citation type="submission" date="2022-08" db="EMBL/GenBank/DDBJ databases">
        <authorList>
            <person name="Kallberg Y."/>
            <person name="Tangrot J."/>
            <person name="Rosling A."/>
        </authorList>
    </citation>
    <scope>NUCLEOTIDE SEQUENCE</scope>
    <source>
        <strain evidence="1">Wild A</strain>
    </source>
</reference>
<evidence type="ECO:0000313" key="1">
    <source>
        <dbReference type="EMBL" id="CAI2196375.1"/>
    </source>
</evidence>
<comment type="caution">
    <text evidence="1">The sequence shown here is derived from an EMBL/GenBank/DDBJ whole genome shotgun (WGS) entry which is preliminary data.</text>
</comment>
<dbReference type="OrthoDB" id="10688409at2759"/>
<dbReference type="Proteomes" id="UP001153678">
    <property type="component" value="Unassembled WGS sequence"/>
</dbReference>
<evidence type="ECO:0000313" key="2">
    <source>
        <dbReference type="Proteomes" id="UP001153678"/>
    </source>
</evidence>
<name>A0A9W4T8V6_9GLOM</name>
<sequence length="49" mass="5956">MQGSDFVSSYYTKLKKIARYANMGDDEFRHRFLEELSPENQMEVRHMRL</sequence>
<organism evidence="1 2">
    <name type="scientific">Funneliformis geosporum</name>
    <dbReference type="NCBI Taxonomy" id="1117311"/>
    <lineage>
        <taxon>Eukaryota</taxon>
        <taxon>Fungi</taxon>
        <taxon>Fungi incertae sedis</taxon>
        <taxon>Mucoromycota</taxon>
        <taxon>Glomeromycotina</taxon>
        <taxon>Glomeromycetes</taxon>
        <taxon>Glomerales</taxon>
        <taxon>Glomeraceae</taxon>
        <taxon>Funneliformis</taxon>
    </lineage>
</organism>
<dbReference type="EMBL" id="CAMKVN010014136">
    <property type="protein sequence ID" value="CAI2196375.1"/>
    <property type="molecule type" value="Genomic_DNA"/>
</dbReference>
<gene>
    <name evidence="1" type="ORF">FWILDA_LOCUS17547</name>
</gene>
<proteinExistence type="predicted"/>